<dbReference type="InterPro" id="IPR052051">
    <property type="entry name" value="TCR_complex_component"/>
</dbReference>
<evidence type="ECO:0000256" key="8">
    <source>
        <dbReference type="SAM" id="Phobius"/>
    </source>
</evidence>
<feature type="transmembrane region" description="Helical" evidence="8">
    <location>
        <begin position="126"/>
        <end position="146"/>
    </location>
</feature>
<feature type="domain" description="Ig-like" evidence="9">
    <location>
        <begin position="373"/>
        <end position="458"/>
    </location>
</feature>
<feature type="domain" description="Ig-like" evidence="9">
    <location>
        <begin position="156"/>
        <end position="253"/>
    </location>
</feature>
<dbReference type="GO" id="GO:0005886">
    <property type="term" value="C:plasma membrane"/>
    <property type="evidence" value="ECO:0007669"/>
    <property type="project" value="UniProtKB-SubCell"/>
</dbReference>
<dbReference type="SMART" id="SM00408">
    <property type="entry name" value="IGc2"/>
    <property type="match status" value="4"/>
</dbReference>
<evidence type="ECO:0000256" key="5">
    <source>
        <dbReference type="ARBA" id="ARBA00023136"/>
    </source>
</evidence>
<dbReference type="PANTHER" id="PTHR19433">
    <property type="entry name" value="T-CELL RECEPTOR ALPHA CHAIN V REGION-RELATED"/>
    <property type="match status" value="1"/>
</dbReference>
<keyword evidence="3" id="KW-0732">Signal</keyword>
<dbReference type="InterPro" id="IPR007110">
    <property type="entry name" value="Ig-like_dom"/>
</dbReference>
<dbReference type="PANTHER" id="PTHR19433:SF133">
    <property type="entry name" value="IMMUNE-TYPE RECEPTOR 5 PRECURSOR-RELATED"/>
    <property type="match status" value="1"/>
</dbReference>
<evidence type="ECO:0000256" key="6">
    <source>
        <dbReference type="ARBA" id="ARBA00023157"/>
    </source>
</evidence>
<keyword evidence="7" id="KW-0325">Glycoprotein</keyword>
<comment type="caution">
    <text evidence="10">The sequence shown here is derived from an EMBL/GenBank/DDBJ whole genome shotgun (WGS) entry which is preliminary data.</text>
</comment>
<proteinExistence type="predicted"/>
<gene>
    <name evidence="10" type="primary">KV04</name>
    <name evidence="10" type="ORF">N1851_012838</name>
</gene>
<evidence type="ECO:0000256" key="4">
    <source>
        <dbReference type="ARBA" id="ARBA00022859"/>
    </source>
</evidence>
<dbReference type="GO" id="GO:0002376">
    <property type="term" value="P:immune system process"/>
    <property type="evidence" value="ECO:0007669"/>
    <property type="project" value="UniProtKB-KW"/>
</dbReference>
<dbReference type="InterPro" id="IPR013106">
    <property type="entry name" value="Ig_V-set"/>
</dbReference>
<feature type="domain" description="Ig-like" evidence="9">
    <location>
        <begin position="988"/>
        <end position="1073"/>
    </location>
</feature>
<evidence type="ECO:0000256" key="7">
    <source>
        <dbReference type="ARBA" id="ARBA00023180"/>
    </source>
</evidence>
<feature type="domain" description="Ig-like" evidence="9">
    <location>
        <begin position="791"/>
        <end position="888"/>
    </location>
</feature>
<keyword evidence="2" id="KW-1003">Cell membrane</keyword>
<dbReference type="CDD" id="cd00099">
    <property type="entry name" value="IgV"/>
    <property type="match status" value="8"/>
</dbReference>
<feature type="domain" description="Ig-like" evidence="9">
    <location>
        <begin position="677"/>
        <end position="762"/>
    </location>
</feature>
<comment type="subcellular location">
    <subcellularLocation>
        <location evidence="1">Cell membrane</location>
    </subcellularLocation>
</comment>
<dbReference type="InterPro" id="IPR036179">
    <property type="entry name" value="Ig-like_dom_sf"/>
</dbReference>
<feature type="domain" description="Ig-like" evidence="9">
    <location>
        <begin position="17"/>
        <end position="104"/>
    </location>
</feature>
<name>A0AA47P241_MERPO</name>
<reference evidence="10" key="1">
    <citation type="journal article" date="2023" name="Front. Mar. Sci.">
        <title>A new Merluccius polli reference genome to investigate the effects of global change in West African waters.</title>
        <authorList>
            <person name="Mateo J.L."/>
            <person name="Blanco-Fernandez C."/>
            <person name="Garcia-Vazquez E."/>
            <person name="Machado-Schiaffino G."/>
        </authorList>
    </citation>
    <scope>NUCLEOTIDE SEQUENCE</scope>
    <source>
        <strain evidence="10">C29</strain>
        <tissue evidence="10">Fin</tissue>
    </source>
</reference>
<dbReference type="SMART" id="SM00409">
    <property type="entry name" value="IG"/>
    <property type="match status" value="8"/>
</dbReference>
<keyword evidence="11" id="KW-1185">Reference proteome</keyword>
<keyword evidence="8" id="KW-1133">Transmembrane helix</keyword>
<evidence type="ECO:0000256" key="3">
    <source>
        <dbReference type="ARBA" id="ARBA00022729"/>
    </source>
</evidence>
<keyword evidence="6" id="KW-1015">Disulfide bond</keyword>
<dbReference type="InterPro" id="IPR013783">
    <property type="entry name" value="Ig-like_fold"/>
</dbReference>
<protein>
    <submittedName>
        <fullName evidence="10">Ig kappa chain V region 4135</fullName>
    </submittedName>
</protein>
<keyword evidence="8" id="KW-0812">Transmembrane</keyword>
<keyword evidence="5 8" id="KW-0472">Membrane</keyword>
<dbReference type="AlphaFoldDB" id="A0AA47P241"/>
<keyword evidence="4" id="KW-0391">Immunity</keyword>
<dbReference type="InterPro" id="IPR003598">
    <property type="entry name" value="Ig_sub2"/>
</dbReference>
<feature type="transmembrane region" description="Helical" evidence="8">
    <location>
        <begin position="912"/>
        <end position="935"/>
    </location>
</feature>
<organism evidence="10 11">
    <name type="scientific">Merluccius polli</name>
    <name type="common">Benguela hake</name>
    <name type="synonym">Merluccius cadenati</name>
    <dbReference type="NCBI Taxonomy" id="89951"/>
    <lineage>
        <taxon>Eukaryota</taxon>
        <taxon>Metazoa</taxon>
        <taxon>Chordata</taxon>
        <taxon>Craniata</taxon>
        <taxon>Vertebrata</taxon>
        <taxon>Euteleostomi</taxon>
        <taxon>Actinopterygii</taxon>
        <taxon>Neopterygii</taxon>
        <taxon>Teleostei</taxon>
        <taxon>Neoteleostei</taxon>
        <taxon>Acanthomorphata</taxon>
        <taxon>Zeiogadaria</taxon>
        <taxon>Gadariae</taxon>
        <taxon>Gadiformes</taxon>
        <taxon>Gadoidei</taxon>
        <taxon>Merlucciidae</taxon>
        <taxon>Merluccius</taxon>
    </lineage>
</organism>
<dbReference type="Proteomes" id="UP001174136">
    <property type="component" value="Unassembled WGS sequence"/>
</dbReference>
<dbReference type="Gene3D" id="2.60.40.10">
    <property type="entry name" value="Immunoglobulins"/>
    <property type="match status" value="8"/>
</dbReference>
<dbReference type="EMBL" id="JAOPHQ010002287">
    <property type="protein sequence ID" value="KAK0147676.1"/>
    <property type="molecule type" value="Genomic_DNA"/>
</dbReference>
<dbReference type="SUPFAM" id="SSF48726">
    <property type="entry name" value="Immunoglobulin"/>
    <property type="match status" value="8"/>
</dbReference>
<accession>A0AA47P241</accession>
<evidence type="ECO:0000313" key="10">
    <source>
        <dbReference type="EMBL" id="KAK0147676.1"/>
    </source>
</evidence>
<feature type="transmembrane region" description="Helical" evidence="8">
    <location>
        <begin position="607"/>
        <end position="630"/>
    </location>
</feature>
<sequence length="1257" mass="139870">MVVLFTFLVLIQTQDSPCLVSVNTANVGDTVTLHCAVSQDSKDGLLWHKQSPGYIPQIVAAKVFDLITIHPPFNSRFMAEDAVSDFTLMIRNVTKGDEANYFCQKRYSNNWNNGTFLSVKGKMNPLYFLPFFSWFFMMMIIVFNCADHNDQRFVSQTVVQQPVSASVQLGDPVALQCSITSQRMDHRNQCQGEPSVYWFRSGSGSSHPAAIYMNGNRSGECQDSSGPPSPPQSCVYTLPKNNLGTSDAGTYYCALAACGEIVFGQGTKLDITGPNWKRVAMVLGILLACCLAVYWCIILFLTRNKKQVCQHCKGTLSASYHVQHDSVIQEQQDGETDPLNYAALEFSGRKTKGGKKHSERTQESLYSATQEVPQLVVLKTAELGDTVTLHCEVLTEYQLVLYWYKQSLGRIPQVVAGKVYSSKRIYPPFESRVEVGEGTDFNLTISRINKEDEANYFCNQRTQYTSIWRNGTFLTVNDHSEQRFVSQTVVQQPVLVSVQLGDPVALHCSITSQRTDHRNQCQEEPSVYWFRSGSGPSHPGAIYMNGNRSGECQNSSGPPSPPQSCVYTLHKNNVSTSDAGTYYCALAACGEIMFGQETKLDITGPNWHLVIIVLGVLLAFCLVVIIILFLNMNKKQDGETDPLNYAALEFSGRKTKGGKKHSERTQERLYSATQEVPQLVVLKTAELGDNVTLHCEVLIEYDFVLYWLKQSLERIPQMVASKVFGSKKIYPPFESRVEVGEGTDFNLTISRINKEDEANYFCHQGNQYTSIWKNGTFLSVNDHNDQRFVSQTVVQQPVLVSVQLGDTVALQCSITSQRTDHRNQCQGEPSVYWFRSGSGPSHPAAIYMNGNRSGECQDSSGPPSPPQSCVYTLHKNNVSTSDAGTYYCALAACGEIVFGQGTKLETGPNCHLVIIVLGVLLAFCLVVIIILFLIMNKKQVCEHCKGIDGETDPLNYAALEFSGRKTKGGKKHSERTQESLYSATQEVPQLVFLKIAELGDNVTLHCEVLNEHQTFLYWYKQSLGRIPQVVASKVYSSKRIYPPFESRVEVGEGTDFNLTISRINKEDEANYFCNQGSQYTSIWKNCTFLTVNDHNDQRFVSQTVVQQPVLVSVQLGDPVALQCSITSQRTDHRNQCHGELSVYWIRSGSGPSHPDAIYMNGNRSGECQDSSGPPSPPQSCVYTLPKNNVSTSDAGTYYCALAACGEIVFGQGTKLDITGQYILFPIFSLLDGNYLIKKLKDSRISPVGKYVILLQQV</sequence>
<dbReference type="Pfam" id="PF07686">
    <property type="entry name" value="V-set"/>
    <property type="match status" value="8"/>
</dbReference>
<dbReference type="InterPro" id="IPR003599">
    <property type="entry name" value="Ig_sub"/>
</dbReference>
<evidence type="ECO:0000256" key="2">
    <source>
        <dbReference type="ARBA" id="ARBA00022475"/>
    </source>
</evidence>
<dbReference type="PROSITE" id="PS50835">
    <property type="entry name" value="IG_LIKE"/>
    <property type="match status" value="8"/>
</dbReference>
<evidence type="ECO:0000259" key="9">
    <source>
        <dbReference type="PROSITE" id="PS50835"/>
    </source>
</evidence>
<evidence type="ECO:0000256" key="1">
    <source>
        <dbReference type="ARBA" id="ARBA00004236"/>
    </source>
</evidence>
<feature type="domain" description="Ig-like" evidence="9">
    <location>
        <begin position="487"/>
        <end position="603"/>
    </location>
</feature>
<feature type="domain" description="Ig-like" evidence="9">
    <location>
        <begin position="1102"/>
        <end position="1199"/>
    </location>
</feature>
<evidence type="ECO:0000313" key="11">
    <source>
        <dbReference type="Proteomes" id="UP001174136"/>
    </source>
</evidence>
<feature type="transmembrane region" description="Helical" evidence="8">
    <location>
        <begin position="279"/>
        <end position="301"/>
    </location>
</feature>
<dbReference type="SMART" id="SM00406">
    <property type="entry name" value="IGv"/>
    <property type="match status" value="5"/>
</dbReference>
<dbReference type="GO" id="GO:0009617">
    <property type="term" value="P:response to bacterium"/>
    <property type="evidence" value="ECO:0007669"/>
    <property type="project" value="TreeGrafter"/>
</dbReference>